<evidence type="ECO:0000256" key="1">
    <source>
        <dbReference type="SAM" id="SignalP"/>
    </source>
</evidence>
<name>A0A7M7KQU8_VARDE</name>
<proteinExistence type="predicted"/>
<sequence length="262" mass="29038">MKLIGVLALCAAVSIVRAREEALEQLPKPEAHLMRVPSTSTTTLAPTNDCESMDKCNLTDAVPGNDGPKFSEMGQQEKLKVCRALKKALDCSSLFYCDRLTRLFTGGERFFKRFCTKIFHENGLTSDNCVRSVHTEAVDRCALHLEKMQQLANHVSPNEEAVQQACCEHRMYTDCYRREVSARCSVDLSDVPLHPDRKVDMYCSKDYTNDPAALCREQRQLNFDSVQAGISASSALFTPGNSGSAGIGFVTCFAVILLRVLV</sequence>
<feature type="chain" id="PRO_5029590458" evidence="1">
    <location>
        <begin position="19"/>
        <end position="262"/>
    </location>
</feature>
<evidence type="ECO:0000313" key="3">
    <source>
        <dbReference type="Proteomes" id="UP000594260"/>
    </source>
</evidence>
<reference evidence="2" key="1">
    <citation type="submission" date="2021-01" db="UniProtKB">
        <authorList>
            <consortium name="EnsemblMetazoa"/>
        </authorList>
    </citation>
    <scope>IDENTIFICATION</scope>
</reference>
<dbReference type="RefSeq" id="XP_022670588.1">
    <property type="nucleotide sequence ID" value="XM_022814853.1"/>
</dbReference>
<dbReference type="EnsemblMetazoa" id="XM_022814853">
    <property type="protein sequence ID" value="XP_022670588"/>
    <property type="gene ID" value="LOC111254229"/>
</dbReference>
<dbReference type="AlphaFoldDB" id="A0A7M7KQU8"/>
<keyword evidence="1" id="KW-0732">Signal</keyword>
<organism evidence="2 3">
    <name type="scientific">Varroa destructor</name>
    <name type="common">Honeybee mite</name>
    <dbReference type="NCBI Taxonomy" id="109461"/>
    <lineage>
        <taxon>Eukaryota</taxon>
        <taxon>Metazoa</taxon>
        <taxon>Ecdysozoa</taxon>
        <taxon>Arthropoda</taxon>
        <taxon>Chelicerata</taxon>
        <taxon>Arachnida</taxon>
        <taxon>Acari</taxon>
        <taxon>Parasitiformes</taxon>
        <taxon>Mesostigmata</taxon>
        <taxon>Gamasina</taxon>
        <taxon>Dermanyssoidea</taxon>
        <taxon>Varroidae</taxon>
        <taxon>Varroa</taxon>
    </lineage>
</organism>
<accession>A0A7M7KQU8</accession>
<dbReference type="InParanoid" id="A0A7M7KQU8"/>
<evidence type="ECO:0000313" key="2">
    <source>
        <dbReference type="EnsemblMetazoa" id="XP_022670588"/>
    </source>
</evidence>
<feature type="signal peptide" evidence="1">
    <location>
        <begin position="1"/>
        <end position="18"/>
    </location>
</feature>
<dbReference type="Proteomes" id="UP000594260">
    <property type="component" value="Unplaced"/>
</dbReference>
<dbReference type="OrthoDB" id="10360903at2759"/>
<keyword evidence="3" id="KW-1185">Reference proteome</keyword>
<dbReference type="KEGG" id="vde:111254229"/>
<protein>
    <submittedName>
        <fullName evidence="2">Uncharacterized protein</fullName>
    </submittedName>
</protein>
<dbReference type="GeneID" id="111254229"/>